<dbReference type="GO" id="GO:0016491">
    <property type="term" value="F:oxidoreductase activity"/>
    <property type="evidence" value="ECO:0007669"/>
    <property type="project" value="UniProtKB-KW"/>
</dbReference>
<dbReference type="AlphaFoldDB" id="A0A9W7G4I2"/>
<dbReference type="EMBL" id="BRYA01000011">
    <property type="protein sequence ID" value="GMI31753.1"/>
    <property type="molecule type" value="Genomic_DNA"/>
</dbReference>
<dbReference type="InterPro" id="IPR005123">
    <property type="entry name" value="Oxoglu/Fe-dep_dioxygenase_dom"/>
</dbReference>
<gene>
    <name evidence="4" type="ORF">TrCOL_g3330</name>
</gene>
<evidence type="ECO:0000256" key="1">
    <source>
        <dbReference type="RuleBase" id="RU003682"/>
    </source>
</evidence>
<evidence type="ECO:0000313" key="4">
    <source>
        <dbReference type="EMBL" id="GMI31753.1"/>
    </source>
</evidence>
<keyword evidence="1" id="KW-0479">Metal-binding</keyword>
<keyword evidence="5" id="KW-1185">Reference proteome</keyword>
<keyword evidence="1" id="KW-0408">Iron</keyword>
<dbReference type="PROSITE" id="PS51471">
    <property type="entry name" value="FE2OG_OXY"/>
    <property type="match status" value="1"/>
</dbReference>
<comment type="caution">
    <text evidence="4">The sequence shown here is derived from an EMBL/GenBank/DDBJ whole genome shotgun (WGS) entry which is preliminary data.</text>
</comment>
<dbReference type="Gene3D" id="2.60.120.620">
    <property type="entry name" value="q2cbj1_9rhob like domain"/>
    <property type="match status" value="1"/>
</dbReference>
<feature type="region of interest" description="Disordered" evidence="2">
    <location>
        <begin position="385"/>
        <end position="414"/>
    </location>
</feature>
<dbReference type="GO" id="GO:0046872">
    <property type="term" value="F:metal ion binding"/>
    <property type="evidence" value="ECO:0007669"/>
    <property type="project" value="UniProtKB-KW"/>
</dbReference>
<sequence>MDEAFKVTDPSGKVSFHENVYRVSDNDRNAELDESEGKLRVLYSCREIIVSRLSGFGVRMSSTGPRFSPSSLKSDPVIIVPPAPSSYSTPFDYYLCRRYGELEMSSKRWMSAMSWYRVGEYNALKASSEENANPGLDKHAQAACLRMMGEHSLARKCWEDGRSRYPSDEHIKRELERIMAYESPSEPSSDPVPVTTIRPNYVYLSSNPLLTVAACEEVIKKTEAHCLTNGWTTARHYAVPTTDVPVSAIPSLLNWFNGTMHPLLASFVKEAFGVNGLIVHDAFVVKYDAREGSGGAVELPWHFDESSFSFTLSLNSDFTGGGTEFARGGVVNPGVGEMVGFRGDKCWHCGRRIAGGVRYILVVFCFGGGEGGRIKEGFEFVRGDGEEERGIKGGGTKGGGEGGGGGGFSFGFDV</sequence>
<feature type="domain" description="Fe2OG dioxygenase" evidence="3">
    <location>
        <begin position="278"/>
        <end position="367"/>
    </location>
</feature>
<keyword evidence="1" id="KW-0560">Oxidoreductase</keyword>
<proteinExistence type="inferred from homology"/>
<evidence type="ECO:0000256" key="2">
    <source>
        <dbReference type="SAM" id="MobiDB-lite"/>
    </source>
</evidence>
<protein>
    <recommendedName>
        <fullName evidence="3">Fe2OG dioxygenase domain-containing protein</fullName>
    </recommendedName>
</protein>
<organism evidence="4 5">
    <name type="scientific">Triparma columacea</name>
    <dbReference type="NCBI Taxonomy" id="722753"/>
    <lineage>
        <taxon>Eukaryota</taxon>
        <taxon>Sar</taxon>
        <taxon>Stramenopiles</taxon>
        <taxon>Ochrophyta</taxon>
        <taxon>Bolidophyceae</taxon>
        <taxon>Parmales</taxon>
        <taxon>Triparmaceae</taxon>
        <taxon>Triparma</taxon>
    </lineage>
</organism>
<accession>A0A9W7G4I2</accession>
<feature type="compositionally biased region" description="Gly residues" evidence="2">
    <location>
        <begin position="392"/>
        <end position="414"/>
    </location>
</feature>
<evidence type="ECO:0000259" key="3">
    <source>
        <dbReference type="PROSITE" id="PS51471"/>
    </source>
</evidence>
<dbReference type="OrthoDB" id="205398at2759"/>
<comment type="similarity">
    <text evidence="1">Belongs to the iron/ascorbate-dependent oxidoreductase family.</text>
</comment>
<evidence type="ECO:0000313" key="5">
    <source>
        <dbReference type="Proteomes" id="UP001165065"/>
    </source>
</evidence>
<dbReference type="Proteomes" id="UP001165065">
    <property type="component" value="Unassembled WGS sequence"/>
</dbReference>
<name>A0A9W7G4I2_9STRA</name>
<reference evidence="5" key="1">
    <citation type="journal article" date="2023" name="Commun. Biol.">
        <title>Genome analysis of Parmales, the sister group of diatoms, reveals the evolutionary specialization of diatoms from phago-mixotrophs to photoautotrophs.</title>
        <authorList>
            <person name="Ban H."/>
            <person name="Sato S."/>
            <person name="Yoshikawa S."/>
            <person name="Yamada K."/>
            <person name="Nakamura Y."/>
            <person name="Ichinomiya M."/>
            <person name="Sato N."/>
            <person name="Blanc-Mathieu R."/>
            <person name="Endo H."/>
            <person name="Kuwata A."/>
            <person name="Ogata H."/>
        </authorList>
    </citation>
    <scope>NUCLEOTIDE SEQUENCE [LARGE SCALE GENOMIC DNA]</scope>
</reference>